<dbReference type="PANTHER" id="PTHR13029:SF17">
    <property type="entry name" value="MYELIN REGULATORY FACTOR-LIKE PROTEIN"/>
    <property type="match status" value="1"/>
</dbReference>
<dbReference type="Proteomes" id="UP000028990">
    <property type="component" value="Unassembled WGS sequence"/>
</dbReference>
<proteinExistence type="predicted"/>
<feature type="domain" description="Myelin gene regulatory factor C-terminal" evidence="1">
    <location>
        <begin position="90"/>
        <end position="166"/>
    </location>
</feature>
<evidence type="ECO:0000313" key="2">
    <source>
        <dbReference type="EMBL" id="KFO36260.1"/>
    </source>
</evidence>
<dbReference type="AlphaFoldDB" id="A0A091E155"/>
<dbReference type="GO" id="GO:0043565">
    <property type="term" value="F:sequence-specific DNA binding"/>
    <property type="evidence" value="ECO:0007669"/>
    <property type="project" value="TreeGrafter"/>
</dbReference>
<reference evidence="2 3" key="1">
    <citation type="submission" date="2013-11" db="EMBL/GenBank/DDBJ databases">
        <title>The Damaraland mole rat (Fukomys damarensis) genome and evolution of African mole rats.</title>
        <authorList>
            <person name="Gladyshev V.N."/>
            <person name="Fang X."/>
        </authorList>
    </citation>
    <scope>NUCLEOTIDE SEQUENCE [LARGE SCALE GENOMIC DNA]</scope>
    <source>
        <tissue evidence="2">Liver</tissue>
    </source>
</reference>
<dbReference type="GO" id="GO:0045893">
    <property type="term" value="P:positive regulation of DNA-templated transcription"/>
    <property type="evidence" value="ECO:0007669"/>
    <property type="project" value="TreeGrafter"/>
</dbReference>
<sequence>SKASQFDFAAQGANGTLENPALDTSLLEEFLGNDFDLGVLQRKLPDTPPYSASDSCSPPQVKGDKSESFLTRGALINPDWQSDWINTSISSIQIVELQHVIDHRYCSNWLQCGPGYYHYNIPVNKNTPTNVKFSLEINTTEPLIVIRCKVTVGNICFHSNKETKGTQSGGEVLPEMTQDLADCSTDPYFAGIFFTDYFFYFYRHCT</sequence>
<dbReference type="EMBL" id="KN121518">
    <property type="protein sequence ID" value="KFO36260.1"/>
    <property type="molecule type" value="Genomic_DNA"/>
</dbReference>
<dbReference type="InterPro" id="IPR025719">
    <property type="entry name" value="MYRF_C2"/>
</dbReference>
<dbReference type="GO" id="GO:0003700">
    <property type="term" value="F:DNA-binding transcription factor activity"/>
    <property type="evidence" value="ECO:0007669"/>
    <property type="project" value="TreeGrafter"/>
</dbReference>
<feature type="domain" description="Myelin gene regulatory factor C-terminal" evidence="1">
    <location>
        <begin position="178"/>
        <end position="205"/>
    </location>
</feature>
<evidence type="ECO:0000259" key="1">
    <source>
        <dbReference type="Pfam" id="PF13888"/>
    </source>
</evidence>
<name>A0A091E155_FUKDA</name>
<dbReference type="GO" id="GO:0016540">
    <property type="term" value="P:protein autoprocessing"/>
    <property type="evidence" value="ECO:0007669"/>
    <property type="project" value="TreeGrafter"/>
</dbReference>
<accession>A0A091E155</accession>
<evidence type="ECO:0000313" key="3">
    <source>
        <dbReference type="Proteomes" id="UP000028990"/>
    </source>
</evidence>
<gene>
    <name evidence="2" type="ORF">H920_02322</name>
</gene>
<dbReference type="PANTHER" id="PTHR13029">
    <property type="match status" value="1"/>
</dbReference>
<dbReference type="Pfam" id="PF13888">
    <property type="entry name" value="MRF_C2"/>
    <property type="match status" value="2"/>
</dbReference>
<dbReference type="GO" id="GO:0005634">
    <property type="term" value="C:nucleus"/>
    <property type="evidence" value="ECO:0007669"/>
    <property type="project" value="TreeGrafter"/>
</dbReference>
<dbReference type="InterPro" id="IPR051577">
    <property type="entry name" value="MRF-like"/>
</dbReference>
<organism evidence="2 3">
    <name type="scientific">Fukomys damarensis</name>
    <name type="common">Damaraland mole rat</name>
    <name type="synonym">Cryptomys damarensis</name>
    <dbReference type="NCBI Taxonomy" id="885580"/>
    <lineage>
        <taxon>Eukaryota</taxon>
        <taxon>Metazoa</taxon>
        <taxon>Chordata</taxon>
        <taxon>Craniata</taxon>
        <taxon>Vertebrata</taxon>
        <taxon>Euteleostomi</taxon>
        <taxon>Mammalia</taxon>
        <taxon>Eutheria</taxon>
        <taxon>Euarchontoglires</taxon>
        <taxon>Glires</taxon>
        <taxon>Rodentia</taxon>
        <taxon>Hystricomorpha</taxon>
        <taxon>Bathyergidae</taxon>
        <taxon>Fukomys</taxon>
    </lineage>
</organism>
<keyword evidence="3" id="KW-1185">Reference proteome</keyword>
<protein>
    <recommendedName>
        <fullName evidence="1">Myelin gene regulatory factor C-terminal domain-containing protein</fullName>
    </recommendedName>
</protein>
<dbReference type="STRING" id="885580.ENSFDAP00000012145"/>
<feature type="non-terminal residue" evidence="2">
    <location>
        <position position="1"/>
    </location>
</feature>
<dbReference type="GO" id="GO:0005789">
    <property type="term" value="C:endoplasmic reticulum membrane"/>
    <property type="evidence" value="ECO:0007669"/>
    <property type="project" value="TreeGrafter"/>
</dbReference>
<dbReference type="eggNOG" id="KOG3661">
    <property type="taxonomic scope" value="Eukaryota"/>
</dbReference>